<accession>A0A841T0N8</accession>
<keyword evidence="1" id="KW-0862">Zinc</keyword>
<evidence type="ECO:0000313" key="3">
    <source>
        <dbReference type="EMBL" id="MBB6637724.1"/>
    </source>
</evidence>
<sequence length="542" mass="63653">MVPSDSITEQQWHKLVRSAAEFFDDLTLKRGYQYYKQGKVSRAYEQDDEALIQAIVHGAEDYKVALTLDNLRNSRCTCPVQGGCKHMVALLLDYADEYNAPLHELVNARSAMTLQAKASSKLSIVRKSEEQIAVEQEAQRIPEMSVKEWQEWFQRAVQPYENMHRNPQYAASSLNAVLDPRPELSPATEMLYQLHARLFVLAKLMNPYRSTEHHFGSYLPYNTDLAASDLQKSIIDYFDKKLPLDEEPEQWTRVKQSLEHLRVNMLKERPKDRLCYGPCYYELWASWISPHLGSDSALLREELDSLKEAQDALGESLQRTPWLLARARMHFYLGEDQEAWVLLRQVSALEGYLNYELLYYPAELEHHEQWERMVLWLKVIGPLLGSRTQGVFDNYFGFWETAAKKLPEAEEEMWEMLVGMLPGTRRMYEQKLIDHGKWREWMDCQLSMGSDPLEFRVSELAPIEKEAPELLLPFYHQAVERYILQKNRHGYKQAVKLLKRAAKLYKKLKQEERWELFIASFTFRHSRLRALQEELRRGKLIP</sequence>
<proteinExistence type="predicted"/>
<dbReference type="InterPro" id="IPR007527">
    <property type="entry name" value="Znf_SWIM"/>
</dbReference>
<gene>
    <name evidence="3" type="ORF">H7B67_26670</name>
</gene>
<organism evidence="3 4">
    <name type="scientific">Cohnella thailandensis</name>
    <dbReference type="NCBI Taxonomy" id="557557"/>
    <lineage>
        <taxon>Bacteria</taxon>
        <taxon>Bacillati</taxon>
        <taxon>Bacillota</taxon>
        <taxon>Bacilli</taxon>
        <taxon>Bacillales</taxon>
        <taxon>Paenibacillaceae</taxon>
        <taxon>Cohnella</taxon>
    </lineage>
</organism>
<evidence type="ECO:0000313" key="4">
    <source>
        <dbReference type="Proteomes" id="UP000535838"/>
    </source>
</evidence>
<dbReference type="PROSITE" id="PS50966">
    <property type="entry name" value="ZF_SWIM"/>
    <property type="match status" value="1"/>
</dbReference>
<feature type="domain" description="SWIM-type" evidence="2">
    <location>
        <begin position="62"/>
        <end position="95"/>
    </location>
</feature>
<reference evidence="3 4" key="1">
    <citation type="submission" date="2020-08" db="EMBL/GenBank/DDBJ databases">
        <title>Cohnella phylogeny.</title>
        <authorList>
            <person name="Dunlap C."/>
        </authorList>
    </citation>
    <scope>NUCLEOTIDE SEQUENCE [LARGE SCALE GENOMIC DNA]</scope>
    <source>
        <strain evidence="3 4">DSM 25241</strain>
    </source>
</reference>
<dbReference type="EMBL" id="JACJVQ010000024">
    <property type="protein sequence ID" value="MBB6637724.1"/>
    <property type="molecule type" value="Genomic_DNA"/>
</dbReference>
<evidence type="ECO:0000256" key="1">
    <source>
        <dbReference type="PROSITE-ProRule" id="PRU00325"/>
    </source>
</evidence>
<dbReference type="RefSeq" id="WP_185122930.1">
    <property type="nucleotide sequence ID" value="NZ_JACJVQ010000024.1"/>
</dbReference>
<keyword evidence="4" id="KW-1185">Reference proteome</keyword>
<dbReference type="Proteomes" id="UP000535838">
    <property type="component" value="Unassembled WGS sequence"/>
</dbReference>
<name>A0A841T0N8_9BACL</name>
<dbReference type="Pfam" id="PF04434">
    <property type="entry name" value="SWIM"/>
    <property type="match status" value="1"/>
</dbReference>
<comment type="caution">
    <text evidence="3">The sequence shown here is derived from an EMBL/GenBank/DDBJ whole genome shotgun (WGS) entry which is preliminary data.</text>
</comment>
<keyword evidence="1" id="KW-0863">Zinc-finger</keyword>
<keyword evidence="1" id="KW-0479">Metal-binding</keyword>
<evidence type="ECO:0000259" key="2">
    <source>
        <dbReference type="PROSITE" id="PS50966"/>
    </source>
</evidence>
<dbReference type="GO" id="GO:0008270">
    <property type="term" value="F:zinc ion binding"/>
    <property type="evidence" value="ECO:0007669"/>
    <property type="project" value="UniProtKB-KW"/>
</dbReference>
<dbReference type="AlphaFoldDB" id="A0A841T0N8"/>
<protein>
    <submittedName>
        <fullName evidence="3">SWIM zinc finger family protein</fullName>
    </submittedName>
</protein>